<dbReference type="OrthoDB" id="9809364at2"/>
<reference evidence="3" key="1">
    <citation type="submission" date="2016-10" db="EMBL/GenBank/DDBJ databases">
        <authorList>
            <person name="Varghese N."/>
            <person name="Submissions S."/>
        </authorList>
    </citation>
    <scope>NUCLEOTIDE SEQUENCE [LARGE SCALE GENOMIC DNA]</scope>
    <source>
        <strain evidence="3">DSM 5918</strain>
    </source>
</reference>
<proteinExistence type="predicted"/>
<name>A0A1I3SDS1_9BACT</name>
<dbReference type="PROSITE" id="PS51257">
    <property type="entry name" value="PROKAR_LIPOPROTEIN"/>
    <property type="match status" value="1"/>
</dbReference>
<dbReference type="EMBL" id="FORX01000004">
    <property type="protein sequence ID" value="SFJ56964.1"/>
    <property type="molecule type" value="Genomic_DNA"/>
</dbReference>
<dbReference type="SUPFAM" id="SSF69304">
    <property type="entry name" value="Tricorn protease N-terminal domain"/>
    <property type="match status" value="1"/>
</dbReference>
<dbReference type="Proteomes" id="UP000198635">
    <property type="component" value="Unassembled WGS sequence"/>
</dbReference>
<dbReference type="Pfam" id="PF07676">
    <property type="entry name" value="PD40"/>
    <property type="match status" value="3"/>
</dbReference>
<protein>
    <submittedName>
        <fullName evidence="2">WD40-like Beta Propeller Repeat</fullName>
    </submittedName>
</protein>
<organism evidence="2 3">
    <name type="scientific">Desulfomicrobium apsheronum</name>
    <dbReference type="NCBI Taxonomy" id="52560"/>
    <lineage>
        <taxon>Bacteria</taxon>
        <taxon>Pseudomonadati</taxon>
        <taxon>Thermodesulfobacteriota</taxon>
        <taxon>Desulfovibrionia</taxon>
        <taxon>Desulfovibrionales</taxon>
        <taxon>Desulfomicrobiaceae</taxon>
        <taxon>Desulfomicrobium</taxon>
    </lineage>
</organism>
<accession>A0A1I3SDS1</accession>
<dbReference type="AlphaFoldDB" id="A0A1I3SDS1"/>
<evidence type="ECO:0000313" key="2">
    <source>
        <dbReference type="EMBL" id="SFJ56964.1"/>
    </source>
</evidence>
<dbReference type="STRING" id="52560.SAMN04488082_104129"/>
<keyword evidence="1" id="KW-0732">Signal</keyword>
<keyword evidence="3" id="KW-1185">Reference proteome</keyword>
<dbReference type="InterPro" id="IPR011659">
    <property type="entry name" value="WD40"/>
</dbReference>
<evidence type="ECO:0000313" key="3">
    <source>
        <dbReference type="Proteomes" id="UP000198635"/>
    </source>
</evidence>
<evidence type="ECO:0000256" key="1">
    <source>
        <dbReference type="SAM" id="SignalP"/>
    </source>
</evidence>
<feature type="chain" id="PRO_5011458812" evidence="1">
    <location>
        <begin position="22"/>
        <end position="381"/>
    </location>
</feature>
<feature type="signal peptide" evidence="1">
    <location>
        <begin position="1"/>
        <end position="21"/>
    </location>
</feature>
<gene>
    <name evidence="2" type="ORF">SAMN04488082_104129</name>
</gene>
<sequence>MIRRLALTAMVPLMLSGCLLDALYGDLPNTVCMEPAIHSLAGLNSPYDDFNAVAGPPPLKMDAFIAFASNADSKGHHFTIDTGRLRLLQEPYPDRRQSRPPAPQLSVERYGAFSAIPAFHGNVRGPTPLFPLSDPQRMYDEPFPPHMTQSYPLTEEPLPWNGTGELPGGGVWLFDSDHEGRRNLYLVDTAGDVRPFFGNRADSDEAYATYDFKRHELYFSSNRSGKYRIYRYRNHGGSLDFAHWLADPSRAADIEPMAELASPGNTMAPFVHGDNLFMASDRPGSLGGFDLFVSIRSHGDWQVPRNIQKFMPENVQVNTLGNEFRPSILGLGLKNLYDLRVLMFSSDRSGGKGGYDLYVTALPEGALQAGTGESVPGTMNE</sequence>
<dbReference type="RefSeq" id="WP_092373240.1">
    <property type="nucleotide sequence ID" value="NZ_FORX01000004.1"/>
</dbReference>